<dbReference type="Proteomes" id="UP000279275">
    <property type="component" value="Unassembled WGS sequence"/>
</dbReference>
<accession>A0A3M2L131</accession>
<name>A0A3M2L131_9NOCA</name>
<evidence type="ECO:0000313" key="6">
    <source>
        <dbReference type="EMBL" id="RMI30213.1"/>
    </source>
</evidence>
<sequence length="410" mass="44778">MLPLTPVSEWPERGLDIAALRASGWRPTPFDQFVVKVHSRCNLACDYCYMYELADQSWRDQPVVMTPEIARATARRIAEHVERHELTAVEVVFHGGEPLLAGPDRIDTLAREFRAAVDSSVHVELGVQTNGALLTPPMLDVLAAHDIGVGVSLDGDRAANDRHRRNRRGDSSYDAVTRGLRLLGTDRYRHLFDGILAVIDLANDPVETYTALAEFEPRGIDVLLPHGTWAAPPPGKAGPNGEVDITDTSYASWLVTLFDHWYELGDSAVDIRLFRSAVRQLLGRNGTTEQLSAGPLSFLVVETDGSIEQVDTLKSAFEGATATGLHVLRDDFDAAFDHPGVAARQIGTAALCDECRACRHAGVCGGGLYAQRYRPGTGFRNPSVYCADLMAFLDHVAARLRADLIAARKG</sequence>
<dbReference type="InterPro" id="IPR026335">
    <property type="entry name" value="rSAM_SPASM_FxsB"/>
</dbReference>
<dbReference type="InterPro" id="IPR007197">
    <property type="entry name" value="rSAM"/>
</dbReference>
<evidence type="ECO:0000256" key="3">
    <source>
        <dbReference type="ARBA" id="ARBA00023004"/>
    </source>
</evidence>
<dbReference type="SFLD" id="SFLDG01067">
    <property type="entry name" value="SPASM/twitch_domain_containing"/>
    <property type="match status" value="1"/>
</dbReference>
<evidence type="ECO:0000256" key="4">
    <source>
        <dbReference type="ARBA" id="ARBA00023014"/>
    </source>
</evidence>
<dbReference type="GO" id="GO:0051536">
    <property type="term" value="F:iron-sulfur cluster binding"/>
    <property type="evidence" value="ECO:0007669"/>
    <property type="project" value="UniProtKB-KW"/>
</dbReference>
<proteinExistence type="predicted"/>
<dbReference type="InterPro" id="IPR058240">
    <property type="entry name" value="rSAM_sf"/>
</dbReference>
<keyword evidence="7" id="KW-1185">Reference proteome</keyword>
<protein>
    <submittedName>
        <fullName evidence="6">FxsB family radical SAM/SPASM domain protein</fullName>
    </submittedName>
</protein>
<dbReference type="InterPro" id="IPR013785">
    <property type="entry name" value="Aldolase_TIM"/>
</dbReference>
<dbReference type="SFLD" id="SFLDS00029">
    <property type="entry name" value="Radical_SAM"/>
    <property type="match status" value="1"/>
</dbReference>
<organism evidence="6 7">
    <name type="scientific">Nocardia stercoris</name>
    <dbReference type="NCBI Taxonomy" id="2483361"/>
    <lineage>
        <taxon>Bacteria</taxon>
        <taxon>Bacillati</taxon>
        <taxon>Actinomycetota</taxon>
        <taxon>Actinomycetes</taxon>
        <taxon>Mycobacteriales</taxon>
        <taxon>Nocardiaceae</taxon>
        <taxon>Nocardia</taxon>
    </lineage>
</organism>
<evidence type="ECO:0000256" key="1">
    <source>
        <dbReference type="ARBA" id="ARBA00022691"/>
    </source>
</evidence>
<dbReference type="SFLD" id="SFLDG01386">
    <property type="entry name" value="main_SPASM_domain-containing"/>
    <property type="match status" value="1"/>
</dbReference>
<dbReference type="Gene3D" id="3.20.20.70">
    <property type="entry name" value="Aldolase class I"/>
    <property type="match status" value="1"/>
</dbReference>
<dbReference type="GO" id="GO:0046872">
    <property type="term" value="F:metal ion binding"/>
    <property type="evidence" value="ECO:0007669"/>
    <property type="project" value="UniProtKB-KW"/>
</dbReference>
<evidence type="ECO:0000256" key="2">
    <source>
        <dbReference type="ARBA" id="ARBA00022723"/>
    </source>
</evidence>
<evidence type="ECO:0000313" key="7">
    <source>
        <dbReference type="Proteomes" id="UP000279275"/>
    </source>
</evidence>
<evidence type="ECO:0000259" key="5">
    <source>
        <dbReference type="PROSITE" id="PS51918"/>
    </source>
</evidence>
<gene>
    <name evidence="6" type="ORF">EBN03_22970</name>
</gene>
<keyword evidence="3" id="KW-0408">Iron</keyword>
<dbReference type="GO" id="GO:0016491">
    <property type="term" value="F:oxidoreductase activity"/>
    <property type="evidence" value="ECO:0007669"/>
    <property type="project" value="InterPro"/>
</dbReference>
<dbReference type="NCBIfam" id="TIGR04269">
    <property type="entry name" value="SAM_SPASM_FxsB"/>
    <property type="match status" value="1"/>
</dbReference>
<feature type="domain" description="Radical SAM core" evidence="5">
    <location>
        <begin position="27"/>
        <end position="266"/>
    </location>
</feature>
<dbReference type="PROSITE" id="PS51918">
    <property type="entry name" value="RADICAL_SAM"/>
    <property type="match status" value="1"/>
</dbReference>
<keyword evidence="2" id="KW-0479">Metal-binding</keyword>
<dbReference type="AlphaFoldDB" id="A0A3M2L131"/>
<dbReference type="EMBL" id="RFFH01000011">
    <property type="protein sequence ID" value="RMI30213.1"/>
    <property type="molecule type" value="Genomic_DNA"/>
</dbReference>
<dbReference type="SUPFAM" id="SSF102114">
    <property type="entry name" value="Radical SAM enzymes"/>
    <property type="match status" value="1"/>
</dbReference>
<keyword evidence="4" id="KW-0411">Iron-sulfur</keyword>
<keyword evidence="1" id="KW-0949">S-adenosyl-L-methionine</keyword>
<dbReference type="CDD" id="cd01335">
    <property type="entry name" value="Radical_SAM"/>
    <property type="match status" value="1"/>
</dbReference>
<dbReference type="SFLD" id="SFLDG01072">
    <property type="entry name" value="dehydrogenase_like"/>
    <property type="match status" value="1"/>
</dbReference>
<dbReference type="InterPro" id="IPR023867">
    <property type="entry name" value="Sulphatase_maturase_rSAM"/>
</dbReference>
<reference evidence="6 7" key="1">
    <citation type="submission" date="2018-10" db="EMBL/GenBank/DDBJ databases">
        <title>Isolation from cow dung.</title>
        <authorList>
            <person name="Ling L."/>
        </authorList>
    </citation>
    <scope>NUCLEOTIDE SEQUENCE [LARGE SCALE GENOMIC DNA]</scope>
    <source>
        <strain evidence="6 7">NEAU-LL90</strain>
    </source>
</reference>
<dbReference type="Pfam" id="PF04055">
    <property type="entry name" value="Radical_SAM"/>
    <property type="match status" value="1"/>
</dbReference>
<dbReference type="PANTHER" id="PTHR43273:SF8">
    <property type="entry name" value="RADICAL SAM DOMAIN PROTEIN"/>
    <property type="match status" value="1"/>
</dbReference>
<dbReference type="OrthoDB" id="9792276at2"/>
<dbReference type="PANTHER" id="PTHR43273">
    <property type="entry name" value="ANAEROBIC SULFATASE-MATURATING ENZYME HOMOLOG ASLB-RELATED"/>
    <property type="match status" value="1"/>
</dbReference>
<comment type="caution">
    <text evidence="6">The sequence shown here is derived from an EMBL/GenBank/DDBJ whole genome shotgun (WGS) entry which is preliminary data.</text>
</comment>